<evidence type="ECO:0000313" key="2">
    <source>
        <dbReference type="Proteomes" id="UP000639338"/>
    </source>
</evidence>
<gene>
    <name evidence="1" type="ORF">HCN44_006802</name>
</gene>
<dbReference type="AlphaFoldDB" id="A0A834Y0T8"/>
<keyword evidence="2" id="KW-1185">Reference proteome</keyword>
<proteinExistence type="predicted"/>
<dbReference type="EMBL" id="JACMRX010000002">
    <property type="protein sequence ID" value="KAF7995695.1"/>
    <property type="molecule type" value="Genomic_DNA"/>
</dbReference>
<sequence>MLALLRQPLIKSVKITQFGVKKFTQPIPRVHQRSYGRYQQSEPDGIFKKLVGLTLSGAIIYMQYHVIKRLESKSTE</sequence>
<reference evidence="1 2" key="1">
    <citation type="submission" date="2020-08" db="EMBL/GenBank/DDBJ databases">
        <title>Aphidius gifuensis genome sequencing and assembly.</title>
        <authorList>
            <person name="Du Z."/>
        </authorList>
    </citation>
    <scope>NUCLEOTIDE SEQUENCE [LARGE SCALE GENOMIC DNA]</scope>
    <source>
        <strain evidence="1">YNYX2018</strain>
        <tissue evidence="1">Adults</tissue>
    </source>
</reference>
<protein>
    <submittedName>
        <fullName evidence="1">Uncharacterized protein</fullName>
    </submittedName>
</protein>
<dbReference type="Proteomes" id="UP000639338">
    <property type="component" value="Unassembled WGS sequence"/>
</dbReference>
<evidence type="ECO:0000313" key="1">
    <source>
        <dbReference type="EMBL" id="KAF7995695.1"/>
    </source>
</evidence>
<name>A0A834Y0T8_APHGI</name>
<organism evidence="1 2">
    <name type="scientific">Aphidius gifuensis</name>
    <name type="common">Parasitoid wasp</name>
    <dbReference type="NCBI Taxonomy" id="684658"/>
    <lineage>
        <taxon>Eukaryota</taxon>
        <taxon>Metazoa</taxon>
        <taxon>Ecdysozoa</taxon>
        <taxon>Arthropoda</taxon>
        <taxon>Hexapoda</taxon>
        <taxon>Insecta</taxon>
        <taxon>Pterygota</taxon>
        <taxon>Neoptera</taxon>
        <taxon>Endopterygota</taxon>
        <taxon>Hymenoptera</taxon>
        <taxon>Apocrita</taxon>
        <taxon>Ichneumonoidea</taxon>
        <taxon>Braconidae</taxon>
        <taxon>Aphidiinae</taxon>
        <taxon>Aphidius</taxon>
    </lineage>
</organism>
<accession>A0A834Y0T8</accession>
<comment type="caution">
    <text evidence="1">The sequence shown here is derived from an EMBL/GenBank/DDBJ whole genome shotgun (WGS) entry which is preliminary data.</text>
</comment>